<evidence type="ECO:0000313" key="11">
    <source>
        <dbReference type="EMBL" id="EGF78424.1"/>
    </source>
</evidence>
<dbReference type="GeneID" id="18239033"/>
<dbReference type="InterPro" id="IPR046450">
    <property type="entry name" value="PA_dom_sf"/>
</dbReference>
<accession>F4P8F0</accession>
<dbReference type="HOGENOM" id="CLU_035275_0_0_1"/>
<dbReference type="PANTHER" id="PTHR45931">
    <property type="entry name" value="SI:CH211-59O9.10"/>
    <property type="match status" value="1"/>
</dbReference>
<dbReference type="InParanoid" id="F4P8F0"/>
<feature type="transmembrane region" description="Helical" evidence="9">
    <location>
        <begin position="291"/>
        <end position="316"/>
    </location>
</feature>
<keyword evidence="4 8" id="KW-0863">Zinc-finger</keyword>
<dbReference type="PROSITE" id="PS50089">
    <property type="entry name" value="ZF_RING_2"/>
    <property type="match status" value="1"/>
</dbReference>
<keyword evidence="6 9" id="KW-1133">Transmembrane helix</keyword>
<keyword evidence="12" id="KW-1185">Reference proteome</keyword>
<feature type="domain" description="RING-type" evidence="10">
    <location>
        <begin position="352"/>
        <end position="395"/>
    </location>
</feature>
<dbReference type="GO" id="GO:0016020">
    <property type="term" value="C:membrane"/>
    <property type="evidence" value="ECO:0007669"/>
    <property type="project" value="UniProtKB-SubCell"/>
</dbReference>
<evidence type="ECO:0000256" key="2">
    <source>
        <dbReference type="ARBA" id="ARBA00022692"/>
    </source>
</evidence>
<dbReference type="Gene3D" id="3.50.30.30">
    <property type="match status" value="1"/>
</dbReference>
<dbReference type="Pfam" id="PF02225">
    <property type="entry name" value="PA"/>
    <property type="match status" value="1"/>
</dbReference>
<keyword evidence="3" id="KW-0479">Metal-binding</keyword>
<dbReference type="GO" id="GO:0061630">
    <property type="term" value="F:ubiquitin protein ligase activity"/>
    <property type="evidence" value="ECO:0000318"/>
    <property type="project" value="GO_Central"/>
</dbReference>
<dbReference type="STRING" id="684364.F4P8F0"/>
<name>F4P8F0_BATDJ</name>
<evidence type="ECO:0000256" key="6">
    <source>
        <dbReference type="ARBA" id="ARBA00022989"/>
    </source>
</evidence>
<dbReference type="AlphaFoldDB" id="F4P8F0"/>
<dbReference type="Pfam" id="PF13639">
    <property type="entry name" value="zf-RING_2"/>
    <property type="match status" value="1"/>
</dbReference>
<reference evidence="11 12" key="1">
    <citation type="submission" date="2009-12" db="EMBL/GenBank/DDBJ databases">
        <title>The draft genome of Batrachochytrium dendrobatidis.</title>
        <authorList>
            <consortium name="US DOE Joint Genome Institute (JGI-PGF)"/>
            <person name="Kuo A."/>
            <person name="Salamov A."/>
            <person name="Schmutz J."/>
            <person name="Lucas S."/>
            <person name="Pitluck S."/>
            <person name="Rosenblum E."/>
            <person name="Stajich J."/>
            <person name="Eisen M."/>
            <person name="Grigoriev I.V."/>
        </authorList>
    </citation>
    <scope>NUCLEOTIDE SEQUENCE [LARGE SCALE GENOMIC DNA]</scope>
    <source>
        <strain evidence="12">JAM81 / FGSC 10211</strain>
    </source>
</reference>
<dbReference type="Gene3D" id="3.30.40.10">
    <property type="entry name" value="Zinc/RING finger domain, C3HC4 (zinc finger)"/>
    <property type="match status" value="1"/>
</dbReference>
<dbReference type="OMA" id="RGGCPFV"/>
<dbReference type="GO" id="GO:0006511">
    <property type="term" value="P:ubiquitin-dependent protein catabolic process"/>
    <property type="evidence" value="ECO:0000318"/>
    <property type="project" value="GO_Central"/>
</dbReference>
<evidence type="ECO:0000256" key="9">
    <source>
        <dbReference type="SAM" id="Phobius"/>
    </source>
</evidence>
<dbReference type="EMBL" id="GL882888">
    <property type="protein sequence ID" value="EGF78424.1"/>
    <property type="molecule type" value="Genomic_DNA"/>
</dbReference>
<dbReference type="Proteomes" id="UP000007241">
    <property type="component" value="Unassembled WGS sequence"/>
</dbReference>
<organism evidence="11 12">
    <name type="scientific">Batrachochytrium dendrobatidis (strain JAM81 / FGSC 10211)</name>
    <name type="common">Frog chytrid fungus</name>
    <dbReference type="NCBI Taxonomy" id="684364"/>
    <lineage>
        <taxon>Eukaryota</taxon>
        <taxon>Fungi</taxon>
        <taxon>Fungi incertae sedis</taxon>
        <taxon>Chytridiomycota</taxon>
        <taxon>Chytridiomycota incertae sedis</taxon>
        <taxon>Chytridiomycetes</taxon>
        <taxon>Rhizophydiales</taxon>
        <taxon>Rhizophydiales incertae sedis</taxon>
        <taxon>Batrachochytrium</taxon>
    </lineage>
</organism>
<feature type="transmembrane region" description="Helical" evidence="9">
    <location>
        <begin position="28"/>
        <end position="48"/>
    </location>
</feature>
<evidence type="ECO:0000313" key="12">
    <source>
        <dbReference type="Proteomes" id="UP000007241"/>
    </source>
</evidence>
<evidence type="ECO:0000256" key="5">
    <source>
        <dbReference type="ARBA" id="ARBA00022833"/>
    </source>
</evidence>
<dbReference type="FunCoup" id="F4P8F0">
    <property type="interactions" value="292"/>
</dbReference>
<dbReference type="GO" id="GO:0008270">
    <property type="term" value="F:zinc ion binding"/>
    <property type="evidence" value="ECO:0007669"/>
    <property type="project" value="UniProtKB-KW"/>
</dbReference>
<gene>
    <name evidence="11" type="ORF">BATDEDRAFT_26439</name>
</gene>
<dbReference type="RefSeq" id="XP_006680668.1">
    <property type="nucleotide sequence ID" value="XM_006680605.1"/>
</dbReference>
<proteinExistence type="predicted"/>
<evidence type="ECO:0000256" key="4">
    <source>
        <dbReference type="ARBA" id="ARBA00022771"/>
    </source>
</evidence>
<protein>
    <recommendedName>
        <fullName evidence="10">RING-type domain-containing protein</fullName>
    </recommendedName>
</protein>
<comment type="subcellular location">
    <subcellularLocation>
        <location evidence="1">Membrane</location>
    </subcellularLocation>
</comment>
<dbReference type="InterPro" id="IPR003137">
    <property type="entry name" value="PA_domain"/>
</dbReference>
<dbReference type="InterPro" id="IPR051834">
    <property type="entry name" value="RING_finger_E3_ligase"/>
</dbReference>
<dbReference type="SUPFAM" id="SSF57850">
    <property type="entry name" value="RING/U-box"/>
    <property type="match status" value="1"/>
</dbReference>
<dbReference type="GO" id="GO:0005737">
    <property type="term" value="C:cytoplasm"/>
    <property type="evidence" value="ECO:0000318"/>
    <property type="project" value="GO_Central"/>
</dbReference>
<evidence type="ECO:0000256" key="7">
    <source>
        <dbReference type="ARBA" id="ARBA00023136"/>
    </source>
</evidence>
<dbReference type="PANTHER" id="PTHR45931:SF3">
    <property type="entry name" value="RING ZINC FINGER-CONTAINING PROTEIN"/>
    <property type="match status" value="1"/>
</dbReference>
<evidence type="ECO:0000256" key="3">
    <source>
        <dbReference type="ARBA" id="ARBA00022723"/>
    </source>
</evidence>
<feature type="transmembrane region" description="Helical" evidence="9">
    <location>
        <begin position="60"/>
        <end position="81"/>
    </location>
</feature>
<keyword evidence="2 9" id="KW-0812">Transmembrane</keyword>
<keyword evidence="5" id="KW-0862">Zinc</keyword>
<dbReference type="InterPro" id="IPR013083">
    <property type="entry name" value="Znf_RING/FYVE/PHD"/>
</dbReference>
<dbReference type="OrthoDB" id="8062037at2759"/>
<dbReference type="SMART" id="SM00184">
    <property type="entry name" value="RING"/>
    <property type="match status" value="1"/>
</dbReference>
<dbReference type="SUPFAM" id="SSF52025">
    <property type="entry name" value="PA domain"/>
    <property type="match status" value="1"/>
</dbReference>
<dbReference type="InterPro" id="IPR001841">
    <property type="entry name" value="Znf_RING"/>
</dbReference>
<evidence type="ECO:0000256" key="8">
    <source>
        <dbReference type="PROSITE-ProRule" id="PRU00175"/>
    </source>
</evidence>
<keyword evidence="7 9" id="KW-0472">Membrane</keyword>
<evidence type="ECO:0000256" key="1">
    <source>
        <dbReference type="ARBA" id="ARBA00004370"/>
    </source>
</evidence>
<dbReference type="CDD" id="cd16454">
    <property type="entry name" value="RING-H2_PA-TM-RING"/>
    <property type="match status" value="1"/>
</dbReference>
<sequence length="443" mass="48508">MPVSSSIAEKHHYTPAYSTTSNQLSSSLLLLLIVLVASSVPVSASVSLPLTNTSYPDRGAAFGSLIGPTGLVGILIPVNAIDSKHSRSGCKPISFESVPPLTQAQLSFNLHSSAHWIALVERGECSFADKVRAMQQSGASAVIIGDNSFFGDLITMYSQGNVSDIVVPSVFISKPSYLAILELIGTTDSKDPNDDKDAHVFKENNADLNAQQPVLLNTLGDAPDIKDSSLLLSDLSTNPKKSNLAHFLTRTSSQYNGFDSIPIQNVCTYFQFPCVSAFLLPDEVSISIMDIIIVTIMSALCPIVIMFFIYSIWLLLQFNMRQKSTISVLDLSRLPIKVYFNSKRHENDPTTCAICLEDFVDEDTLRTLVTCRHEFHASCIDPWLRYYSKLCPTCKQEILLNENTPLLARTQQPGLLANLRNGASTLAETTSSLAYISDSFDYA</sequence>
<evidence type="ECO:0000259" key="10">
    <source>
        <dbReference type="PROSITE" id="PS50089"/>
    </source>
</evidence>